<feature type="domain" description="RING-type" evidence="15">
    <location>
        <begin position="204"/>
        <end position="246"/>
    </location>
</feature>
<dbReference type="Gene3D" id="3.30.420.10">
    <property type="entry name" value="Ribonuclease H-like superfamily/Ribonuclease H"/>
    <property type="match status" value="1"/>
</dbReference>
<dbReference type="InterPro" id="IPR016024">
    <property type="entry name" value="ARM-type_fold"/>
</dbReference>
<dbReference type="InterPro" id="IPR036397">
    <property type="entry name" value="RNaseH_sf"/>
</dbReference>
<comment type="pathway">
    <text evidence="4">Protein modification; protein ubiquitination.</text>
</comment>
<dbReference type="EC" id="2.3.2.31" evidence="6"/>
<keyword evidence="17" id="KW-1185">Reference proteome</keyword>
<keyword evidence="7" id="KW-0808">Transferase</keyword>
<evidence type="ECO:0000256" key="12">
    <source>
        <dbReference type="ARBA" id="ARBA00022833"/>
    </source>
</evidence>
<dbReference type="SUPFAM" id="SSF48371">
    <property type="entry name" value="ARM repeat"/>
    <property type="match status" value="1"/>
</dbReference>
<dbReference type="InterPro" id="IPR002156">
    <property type="entry name" value="RNaseH_domain"/>
</dbReference>
<comment type="catalytic activity">
    <reaction evidence="1">
        <text>[E2 ubiquitin-conjugating enzyme]-S-ubiquitinyl-L-cysteine + [acceptor protein]-L-lysine = [E2 ubiquitin-conjugating enzyme]-L-cysteine + [acceptor protein]-N(6)-ubiquitinyl-L-lysine.</text>
        <dbReference type="EC" id="2.3.2.31"/>
    </reaction>
</comment>
<evidence type="ECO:0000256" key="6">
    <source>
        <dbReference type="ARBA" id="ARBA00012251"/>
    </source>
</evidence>
<comment type="cofactor">
    <cofactor evidence="2">
        <name>Zn(2+)</name>
        <dbReference type="ChEBI" id="CHEBI:29105"/>
    </cofactor>
</comment>
<comment type="similarity">
    <text evidence="5">Belongs to the RBR family. Ariadne subfamily.</text>
</comment>
<feature type="region of interest" description="Disordered" evidence="14">
    <location>
        <begin position="413"/>
        <end position="448"/>
    </location>
</feature>
<comment type="function">
    <text evidence="3">Might act as an E3 ubiquitin-protein ligase, or as part of E3 complex, which accepts ubiquitin from specific E2 ubiquitin-conjugating enzymes and then transfers it to substrates.</text>
</comment>
<dbReference type="RefSeq" id="XP_010450679.1">
    <property type="nucleotide sequence ID" value="XM_010452377.2"/>
</dbReference>
<dbReference type="Gene3D" id="1.20.120.1750">
    <property type="match status" value="1"/>
</dbReference>
<reference evidence="18" key="2">
    <citation type="submission" date="2025-08" db="UniProtKB">
        <authorList>
            <consortium name="RefSeq"/>
        </authorList>
    </citation>
    <scope>IDENTIFICATION</scope>
    <source>
        <tissue evidence="18">Leaf</tissue>
    </source>
</reference>
<dbReference type="Pfam" id="PF01485">
    <property type="entry name" value="IBR"/>
    <property type="match status" value="1"/>
</dbReference>
<dbReference type="InterPro" id="IPR001841">
    <property type="entry name" value="Znf_RING"/>
</dbReference>
<dbReference type="Pfam" id="PF13456">
    <property type="entry name" value="RVT_3"/>
    <property type="match status" value="1"/>
</dbReference>
<name>A0ABM0V4M2_CAMSA</name>
<keyword evidence="12" id="KW-0862">Zinc</keyword>
<dbReference type="PROSITE" id="PS50089">
    <property type="entry name" value="ZF_RING_2"/>
    <property type="match status" value="1"/>
</dbReference>
<sequence>MERRDLDSSISKKQQIDSMIIEDIPNLKGEGSSKVGESICTTNKFVSSTVYRLYFKGLVSDKTTTGNEKMVFAAIGVAICDDADNLLYEMKESVDATKILSRVEILGAICGINHTIQLGIKNVVIYCDDHRIYQLINGRGDPSTQMMEDFVGEFILYKEKLASSEIVLVAPNDVKFAYRLARDVITSQISSNADVEATQGVVTCPICYDDADDHMLFTNSCGHRHCFTCVKRYVEVKLLSGVLPICLEHGCMSKLTLGSWLMLFKPKLKGLWKQRLKEDLIPAAERICCPYPSCSTVMSRANLVPIQAHPFNVRACVKCSGLFCIDCEVPSHSGLSCADYKNLPPEILVNEMKVTSLAKENIWRQCVKCRLFIERVRGCIKIKCICHYEFCYDCGVEWKIFQRECPSGCVDDYDDYDVDEEDDDDEDDEDDDDDDDDGGESGDGDVDFEEFVVYQTY</sequence>
<dbReference type="GeneID" id="104732795"/>
<keyword evidence="10 13" id="KW-0863">Zinc-finger</keyword>
<feature type="domain" description="RING-type" evidence="16">
    <location>
        <begin position="200"/>
        <end position="413"/>
    </location>
</feature>
<evidence type="ECO:0000313" key="17">
    <source>
        <dbReference type="Proteomes" id="UP000694864"/>
    </source>
</evidence>
<evidence type="ECO:0000256" key="11">
    <source>
        <dbReference type="ARBA" id="ARBA00022786"/>
    </source>
</evidence>
<evidence type="ECO:0000256" key="2">
    <source>
        <dbReference type="ARBA" id="ARBA00001947"/>
    </source>
</evidence>
<organism evidence="17 18">
    <name type="scientific">Camelina sativa</name>
    <name type="common">False flax</name>
    <name type="synonym">Myagrum sativum</name>
    <dbReference type="NCBI Taxonomy" id="90675"/>
    <lineage>
        <taxon>Eukaryota</taxon>
        <taxon>Viridiplantae</taxon>
        <taxon>Streptophyta</taxon>
        <taxon>Embryophyta</taxon>
        <taxon>Tracheophyta</taxon>
        <taxon>Spermatophyta</taxon>
        <taxon>Magnoliopsida</taxon>
        <taxon>eudicotyledons</taxon>
        <taxon>Gunneridae</taxon>
        <taxon>Pentapetalae</taxon>
        <taxon>rosids</taxon>
        <taxon>malvids</taxon>
        <taxon>Brassicales</taxon>
        <taxon>Brassicaceae</taxon>
        <taxon>Camelineae</taxon>
        <taxon>Camelina</taxon>
    </lineage>
</organism>
<evidence type="ECO:0000256" key="5">
    <source>
        <dbReference type="ARBA" id="ARBA00005884"/>
    </source>
</evidence>
<dbReference type="Gene3D" id="3.30.40.10">
    <property type="entry name" value="Zinc/RING finger domain, C3HC4 (zinc finger)"/>
    <property type="match status" value="1"/>
</dbReference>
<protein>
    <recommendedName>
        <fullName evidence="6">RBR-type E3 ubiquitin transferase</fullName>
        <ecNumber evidence="6">2.3.2.31</ecNumber>
    </recommendedName>
</protein>
<keyword evidence="9" id="KW-0677">Repeat</keyword>
<evidence type="ECO:0000256" key="14">
    <source>
        <dbReference type="SAM" id="MobiDB-lite"/>
    </source>
</evidence>
<dbReference type="PANTHER" id="PTHR11685">
    <property type="entry name" value="RBR FAMILY RING FINGER AND IBR DOMAIN-CONTAINING"/>
    <property type="match status" value="1"/>
</dbReference>
<evidence type="ECO:0000256" key="1">
    <source>
        <dbReference type="ARBA" id="ARBA00001798"/>
    </source>
</evidence>
<dbReference type="Proteomes" id="UP000694864">
    <property type="component" value="Chromosome 12"/>
</dbReference>
<keyword evidence="11" id="KW-0833">Ubl conjugation pathway</keyword>
<gene>
    <name evidence="18" type="primary">LOC104732795</name>
</gene>
<dbReference type="InterPro" id="IPR013083">
    <property type="entry name" value="Znf_RING/FYVE/PHD"/>
</dbReference>
<evidence type="ECO:0000256" key="8">
    <source>
        <dbReference type="ARBA" id="ARBA00022723"/>
    </source>
</evidence>
<evidence type="ECO:0000256" key="7">
    <source>
        <dbReference type="ARBA" id="ARBA00022679"/>
    </source>
</evidence>
<evidence type="ECO:0000259" key="15">
    <source>
        <dbReference type="PROSITE" id="PS50089"/>
    </source>
</evidence>
<evidence type="ECO:0000256" key="10">
    <source>
        <dbReference type="ARBA" id="ARBA00022771"/>
    </source>
</evidence>
<evidence type="ECO:0000256" key="3">
    <source>
        <dbReference type="ARBA" id="ARBA00003976"/>
    </source>
</evidence>
<dbReference type="SUPFAM" id="SSF57850">
    <property type="entry name" value="RING/U-box"/>
    <property type="match status" value="2"/>
</dbReference>
<evidence type="ECO:0000256" key="9">
    <source>
        <dbReference type="ARBA" id="ARBA00022737"/>
    </source>
</evidence>
<dbReference type="SMART" id="SM00647">
    <property type="entry name" value="IBR"/>
    <property type="match status" value="2"/>
</dbReference>
<dbReference type="PROSITE" id="PS51873">
    <property type="entry name" value="TRIAD"/>
    <property type="match status" value="1"/>
</dbReference>
<dbReference type="InterPro" id="IPR031127">
    <property type="entry name" value="E3_UB_ligase_RBR"/>
</dbReference>
<evidence type="ECO:0000259" key="16">
    <source>
        <dbReference type="PROSITE" id="PS51873"/>
    </source>
</evidence>
<dbReference type="InterPro" id="IPR044066">
    <property type="entry name" value="TRIAD_supradom"/>
</dbReference>
<evidence type="ECO:0000313" key="18">
    <source>
        <dbReference type="RefSeq" id="XP_010450679.1"/>
    </source>
</evidence>
<proteinExistence type="inferred from homology"/>
<keyword evidence="8" id="KW-0479">Metal-binding</keyword>
<evidence type="ECO:0000256" key="13">
    <source>
        <dbReference type="PROSITE-ProRule" id="PRU00175"/>
    </source>
</evidence>
<reference evidence="17" key="1">
    <citation type="journal article" date="2014" name="Nat. Commun.">
        <title>The emerging biofuel crop Camelina sativa retains a highly undifferentiated hexaploid genome structure.</title>
        <authorList>
            <person name="Kagale S."/>
            <person name="Koh C."/>
            <person name="Nixon J."/>
            <person name="Bollina V."/>
            <person name="Clarke W.E."/>
            <person name="Tuteja R."/>
            <person name="Spillane C."/>
            <person name="Robinson S.J."/>
            <person name="Links M.G."/>
            <person name="Clarke C."/>
            <person name="Higgins E.E."/>
            <person name="Huebert T."/>
            <person name="Sharpe A.G."/>
            <person name="Parkin I.A."/>
        </authorList>
    </citation>
    <scope>NUCLEOTIDE SEQUENCE [LARGE SCALE GENOMIC DNA]</scope>
    <source>
        <strain evidence="17">cv. DH55</strain>
    </source>
</reference>
<dbReference type="CDD" id="cd22584">
    <property type="entry name" value="Rcat_RBR_unk"/>
    <property type="match status" value="1"/>
</dbReference>
<evidence type="ECO:0000256" key="4">
    <source>
        <dbReference type="ARBA" id="ARBA00004906"/>
    </source>
</evidence>
<dbReference type="InterPro" id="IPR002867">
    <property type="entry name" value="IBR_dom"/>
</dbReference>
<accession>A0ABM0V4M2</accession>